<dbReference type="Gene3D" id="3.30.160.60">
    <property type="entry name" value="Classic Zinc Finger"/>
    <property type="match status" value="8"/>
</dbReference>
<feature type="compositionally biased region" description="Low complexity" evidence="6">
    <location>
        <begin position="621"/>
        <end position="637"/>
    </location>
</feature>
<feature type="region of interest" description="Disordered" evidence="6">
    <location>
        <begin position="433"/>
        <end position="513"/>
    </location>
</feature>
<feature type="region of interest" description="Disordered" evidence="6">
    <location>
        <begin position="1247"/>
        <end position="1270"/>
    </location>
</feature>
<keyword evidence="1" id="KW-0479">Metal-binding</keyword>
<keyword evidence="4" id="KW-0862">Zinc</keyword>
<evidence type="ECO:0000256" key="1">
    <source>
        <dbReference type="ARBA" id="ARBA00022723"/>
    </source>
</evidence>
<evidence type="ECO:0000259" key="7">
    <source>
        <dbReference type="PROSITE" id="PS50157"/>
    </source>
</evidence>
<dbReference type="GO" id="GO:0050769">
    <property type="term" value="P:positive regulation of neurogenesis"/>
    <property type="evidence" value="ECO:0007669"/>
    <property type="project" value="TreeGrafter"/>
</dbReference>
<feature type="compositionally biased region" description="Low complexity" evidence="6">
    <location>
        <begin position="29"/>
        <end position="44"/>
    </location>
</feature>
<feature type="domain" description="C2H2-type" evidence="7">
    <location>
        <begin position="1332"/>
        <end position="1359"/>
    </location>
</feature>
<feature type="compositionally biased region" description="Basic and acidic residues" evidence="6">
    <location>
        <begin position="470"/>
        <end position="483"/>
    </location>
</feature>
<dbReference type="GO" id="GO:0045944">
    <property type="term" value="P:positive regulation of transcription by RNA polymerase II"/>
    <property type="evidence" value="ECO:0007669"/>
    <property type="project" value="TreeGrafter"/>
</dbReference>
<feature type="compositionally biased region" description="Acidic residues" evidence="6">
    <location>
        <begin position="588"/>
        <end position="597"/>
    </location>
</feature>
<feature type="domain" description="C2H2-type" evidence="7">
    <location>
        <begin position="763"/>
        <end position="790"/>
    </location>
</feature>
<dbReference type="GO" id="GO:0007420">
    <property type="term" value="P:brain development"/>
    <property type="evidence" value="ECO:0007669"/>
    <property type="project" value="TreeGrafter"/>
</dbReference>
<keyword evidence="2" id="KW-0677">Repeat</keyword>
<feature type="compositionally biased region" description="Basic and acidic residues" evidence="6">
    <location>
        <begin position="218"/>
        <end position="231"/>
    </location>
</feature>
<dbReference type="InterPro" id="IPR050688">
    <property type="entry name" value="Zinc_finger/UBP_domain"/>
</dbReference>
<dbReference type="InterPro" id="IPR036236">
    <property type="entry name" value="Znf_C2H2_sf"/>
</dbReference>
<feature type="domain" description="C2H2-type" evidence="7">
    <location>
        <begin position="530"/>
        <end position="561"/>
    </location>
</feature>
<feature type="region of interest" description="Disordered" evidence="6">
    <location>
        <begin position="204"/>
        <end position="322"/>
    </location>
</feature>
<evidence type="ECO:0000256" key="5">
    <source>
        <dbReference type="PROSITE-ProRule" id="PRU00042"/>
    </source>
</evidence>
<feature type="domain" description="C2H2-type" evidence="7">
    <location>
        <begin position="1276"/>
        <end position="1303"/>
    </location>
</feature>
<dbReference type="PANTHER" id="PTHR24403">
    <property type="entry name" value="ZINC FINGER PROTEIN"/>
    <property type="match status" value="1"/>
</dbReference>
<feature type="domain" description="C2H2-type" evidence="7">
    <location>
        <begin position="1360"/>
        <end position="1388"/>
    </location>
</feature>
<feature type="region of interest" description="Disordered" evidence="6">
    <location>
        <begin position="550"/>
        <end position="731"/>
    </location>
</feature>
<dbReference type="FunFam" id="3.30.160.60:FF:003059">
    <property type="entry name" value="Zinc finger protein 335"/>
    <property type="match status" value="1"/>
</dbReference>
<feature type="compositionally biased region" description="Gly residues" evidence="6">
    <location>
        <begin position="495"/>
        <end position="506"/>
    </location>
</feature>
<feature type="compositionally biased region" description="Basic residues" evidence="6">
    <location>
        <begin position="550"/>
        <end position="570"/>
    </location>
</feature>
<dbReference type="FunFam" id="3.30.160.60:FF:000444">
    <property type="entry name" value="Zinc finger protein 335"/>
    <property type="match status" value="1"/>
</dbReference>
<feature type="compositionally biased region" description="Acidic residues" evidence="6">
    <location>
        <begin position="604"/>
        <end position="615"/>
    </location>
</feature>
<dbReference type="PROSITE" id="PS00028">
    <property type="entry name" value="ZINC_FINGER_C2H2_1"/>
    <property type="match status" value="7"/>
</dbReference>
<protein>
    <recommendedName>
        <fullName evidence="7">C2H2-type domain-containing protein</fullName>
    </recommendedName>
</protein>
<dbReference type="FunFam" id="3.30.160.60:FF:000796">
    <property type="entry name" value="Zinc finger protein 335"/>
    <property type="match status" value="1"/>
</dbReference>
<feature type="compositionally biased region" description="Polar residues" evidence="6">
    <location>
        <begin position="705"/>
        <end position="720"/>
    </location>
</feature>
<evidence type="ECO:0000256" key="6">
    <source>
        <dbReference type="SAM" id="MobiDB-lite"/>
    </source>
</evidence>
<dbReference type="PROSITE" id="PS50157">
    <property type="entry name" value="ZINC_FINGER_C2H2_2"/>
    <property type="match status" value="11"/>
</dbReference>
<dbReference type="GO" id="GO:0005634">
    <property type="term" value="C:nucleus"/>
    <property type="evidence" value="ECO:0007669"/>
    <property type="project" value="TreeGrafter"/>
</dbReference>
<evidence type="ECO:0000313" key="9">
    <source>
        <dbReference type="Proteomes" id="UP000829720"/>
    </source>
</evidence>
<evidence type="ECO:0000256" key="2">
    <source>
        <dbReference type="ARBA" id="ARBA00022737"/>
    </source>
</evidence>
<feature type="compositionally biased region" description="Basic and acidic residues" evidence="6">
    <location>
        <begin position="280"/>
        <end position="289"/>
    </location>
</feature>
<feature type="compositionally biased region" description="Polar residues" evidence="6">
    <location>
        <begin position="663"/>
        <end position="676"/>
    </location>
</feature>
<reference evidence="8" key="1">
    <citation type="submission" date="2021-01" db="EMBL/GenBank/DDBJ databases">
        <authorList>
            <person name="Zahm M."/>
            <person name="Roques C."/>
            <person name="Cabau C."/>
            <person name="Klopp C."/>
            <person name="Donnadieu C."/>
            <person name="Jouanno E."/>
            <person name="Lampietro C."/>
            <person name="Louis A."/>
            <person name="Herpin A."/>
            <person name="Echchiki A."/>
            <person name="Berthelot C."/>
            <person name="Parey E."/>
            <person name="Roest-Crollius H."/>
            <person name="Braasch I."/>
            <person name="Postlethwait J."/>
            <person name="Bobe J."/>
            <person name="Montfort J."/>
            <person name="Bouchez O."/>
            <person name="Begum T."/>
            <person name="Mejri S."/>
            <person name="Adams A."/>
            <person name="Chen W.-J."/>
            <person name="Guiguen Y."/>
        </authorList>
    </citation>
    <scope>NUCLEOTIDE SEQUENCE</scope>
    <source>
        <tissue evidence="8">Blood</tissue>
    </source>
</reference>
<feature type="domain" description="C2H2-type" evidence="7">
    <location>
        <begin position="793"/>
        <end position="820"/>
    </location>
</feature>
<feature type="domain" description="C2H2-type" evidence="7">
    <location>
        <begin position="895"/>
        <end position="917"/>
    </location>
</feature>
<dbReference type="GO" id="GO:0008270">
    <property type="term" value="F:zinc ion binding"/>
    <property type="evidence" value="ECO:0007669"/>
    <property type="project" value="UniProtKB-KW"/>
</dbReference>
<dbReference type="OrthoDB" id="8117402at2759"/>
<name>A0A8T3D405_9TELE</name>
<accession>A0A8T3D405</accession>
<dbReference type="FunFam" id="3.30.160.60:FF:000624">
    <property type="entry name" value="zinc finger protein 697"/>
    <property type="match status" value="1"/>
</dbReference>
<proteinExistence type="predicted"/>
<feature type="compositionally biased region" description="Basic and acidic residues" evidence="6">
    <location>
        <begin position="244"/>
        <end position="253"/>
    </location>
</feature>
<feature type="compositionally biased region" description="Low complexity" evidence="6">
    <location>
        <begin position="1253"/>
        <end position="1270"/>
    </location>
</feature>
<feature type="domain" description="C2H2-type" evidence="7">
    <location>
        <begin position="926"/>
        <end position="953"/>
    </location>
</feature>
<evidence type="ECO:0000256" key="4">
    <source>
        <dbReference type="ARBA" id="ARBA00022833"/>
    </source>
</evidence>
<comment type="caution">
    <text evidence="8">The sequence shown here is derived from an EMBL/GenBank/DDBJ whole genome shotgun (WGS) entry which is preliminary data.</text>
</comment>
<dbReference type="PANTHER" id="PTHR24403:SF36">
    <property type="entry name" value="ZINC FINGER PROTEIN 335"/>
    <property type="match status" value="1"/>
</dbReference>
<feature type="compositionally biased region" description="Basic and acidic residues" evidence="6">
    <location>
        <begin position="298"/>
        <end position="307"/>
    </location>
</feature>
<dbReference type="SUPFAM" id="SSF57667">
    <property type="entry name" value="beta-beta-alpha zinc fingers"/>
    <property type="match status" value="6"/>
</dbReference>
<evidence type="ECO:0000313" key="8">
    <source>
        <dbReference type="EMBL" id="KAI1891026.1"/>
    </source>
</evidence>
<dbReference type="Proteomes" id="UP000829720">
    <property type="component" value="Unassembled WGS sequence"/>
</dbReference>
<sequence>MDSEENAVESSSDAGPSGLEEPSESGMGMETSEAMSADSSDTAAMPAIAPESDSHVGQSSEGLAELIPETSSSTDVRGVVHLPDSSSIAQSTSVSSVSTVTQSILVSESAQVLVHSSVVSDGGMIVSDSTASTSSDLGSAIDKIIESTIGPDIMNGCIAVTSAEDGGAETTQYLILQGPDDGAPMVSQMSSSALSSRITIEALGDGPTSTCLEQSDLVEGRRGSLPDHEAMDPDQPDQPGHSGYPEHDDHMGHPDQPGHSGYPEHDDHMGHPDQPGHSGYPEHDDHMGHPDQPGHSGYPEHDDHMGHPDQPGHSGYVACSADNSGQHHMQGYAECTGGDDSNQSQHSQYAECSAGHSRYLDCTVGRPDDPQHSRYIDCSADNSDRPQHSNYMECCVDVDGPDQTQNSQDRDDHCCYMDCGVPQGSIYVEERSLDCPDQPQHPDQPHNSHYADYGPDQQGQYICSTGEYAPHPEREAVPHRDDAPSEGSRLAEAQGSGGAEGSGPPGGIRDRPPNLQELEEMMEVVVVQQFKCKMCPYKSISKDTLINHMRDKHFRHTGAPPPKKRGRGRPRRSESIAPQKPEVKTEEPVEEEEDDIIDAGAIDDPADDSDYNPADEDCRGRPPALLRSTPSSSSSTLERPRRRVVRPRKFPYTVGARSRRESATVTIEASEVNSLDAQVPEEASSSGLDNGPASSANENGAEPGVSQSDSENKDPSSNTGPEEVEYYPRKRGRPSKRFLRKKYKKYMNRNRYYKSLKPLLRPHNCRICGSRFLSQEDLRFHVDSHEGNDPEKFKCLQCSYRCKRWSSLKEHMFNHEGTKPYKCEECDYTSVYRKDVVRHSAVHNKDKKKKADIVVLGFPQVPKNTQFPCPVCSRVYPMQKRLTQHMKTHSTEKPHMCDKCGKSFKKRYTFKMHLLTHIQSYGNSRFKCEFCEYTCDNKKLLLNHQLSHTTDKPFKCDYCKYSTTKEDFLVSHMAIKHTGEKPFSCDFCHFMTKHKKNLRLHVQCRHPEAFDNWCRTHPEEPPRRRRPFFTLQQIEELKQQHDHTQGLQDALRGPIVSVDPIELQAIQTMDNSAVSQESLGNATIIYEHEASDLSAQNALDLLLNMSNPRELVGNSLQVAVLKSEGEALDGGVGEAGVAGKPQKVVTFHVAEHGETLVREAFESGAVEAGGDIGQIAINAYQGTADFSVVEQVGEEIHSTATVYSTTDGGTGDSQPVVVSSGSLSGTLKEHKGKYYLTSGIGAGTLQQVELSSEEPGSPSPTTSPQQQQQQLSSKRFSCRICMESFHGRSDMESHKRAHVDPNTFKCPDCPFTAPSWPEVKTHMGMHAYLRPHKCCHCSFASKNKKDLRRHMLTHTNEKPFACEVCGQRFNRNGHLKFHMERLHSLDPPSRKPRLATPQQAIIVNSDEEALATLQTALQAGQTVITPERLQQALGQEHIIVAQEQTISDQEEATYIQQITTVDGQTVQHLVTAENQVTEVQYIISQDGVQHLIPQEYVVVSEGNHIQMQDGQIAHIQYDQDGTFLQEQQIALTHDGQIQYVPISSEQQIVSQEDLEAVAHSAVTAVADAAMAQAQTVYATEATPEQLEQMQQQGIQYDVITFTEE</sequence>
<dbReference type="SMART" id="SM00355">
    <property type="entry name" value="ZnF_C2H2"/>
    <property type="match status" value="13"/>
</dbReference>
<feature type="domain" description="C2H2-type" evidence="7">
    <location>
        <begin position="954"/>
        <end position="982"/>
    </location>
</feature>
<organism evidence="8 9">
    <name type="scientific">Albula goreensis</name>
    <dbReference type="NCBI Taxonomy" id="1534307"/>
    <lineage>
        <taxon>Eukaryota</taxon>
        <taxon>Metazoa</taxon>
        <taxon>Chordata</taxon>
        <taxon>Craniata</taxon>
        <taxon>Vertebrata</taxon>
        <taxon>Euteleostomi</taxon>
        <taxon>Actinopterygii</taxon>
        <taxon>Neopterygii</taxon>
        <taxon>Teleostei</taxon>
        <taxon>Albuliformes</taxon>
        <taxon>Albulidae</taxon>
        <taxon>Albula</taxon>
    </lineage>
</organism>
<feature type="domain" description="C2H2-type" evidence="7">
    <location>
        <begin position="821"/>
        <end position="848"/>
    </location>
</feature>
<feature type="domain" description="C2H2-type" evidence="7">
    <location>
        <begin position="867"/>
        <end position="894"/>
    </location>
</feature>
<keyword evidence="3 5" id="KW-0863">Zinc-finger</keyword>
<feature type="compositionally biased region" description="Polar residues" evidence="6">
    <location>
        <begin position="683"/>
        <end position="698"/>
    </location>
</feature>
<gene>
    <name evidence="8" type="ORF">AGOR_G00159620</name>
</gene>
<evidence type="ECO:0000256" key="3">
    <source>
        <dbReference type="ARBA" id="ARBA00022771"/>
    </source>
</evidence>
<feature type="region of interest" description="Disordered" evidence="6">
    <location>
        <begin position="1"/>
        <end position="61"/>
    </location>
</feature>
<dbReference type="EMBL" id="JAERUA010000014">
    <property type="protein sequence ID" value="KAI1891026.1"/>
    <property type="molecule type" value="Genomic_DNA"/>
</dbReference>
<feature type="compositionally biased region" description="Basic and acidic residues" evidence="6">
    <location>
        <begin position="262"/>
        <end position="271"/>
    </location>
</feature>
<dbReference type="GO" id="GO:0000978">
    <property type="term" value="F:RNA polymerase II cis-regulatory region sequence-specific DNA binding"/>
    <property type="evidence" value="ECO:0007669"/>
    <property type="project" value="TreeGrafter"/>
</dbReference>
<keyword evidence="9" id="KW-1185">Reference proteome</keyword>
<dbReference type="FunFam" id="3.30.160.60:FF:004444">
    <property type="match status" value="1"/>
</dbReference>
<feature type="compositionally biased region" description="Basic residues" evidence="6">
    <location>
        <begin position="640"/>
        <end position="649"/>
    </location>
</feature>
<dbReference type="Pfam" id="PF00096">
    <property type="entry name" value="zf-C2H2"/>
    <property type="match status" value="2"/>
</dbReference>
<dbReference type="InterPro" id="IPR013087">
    <property type="entry name" value="Znf_C2H2_type"/>
</dbReference>